<dbReference type="EMBL" id="AUZX01016202">
    <property type="protein sequence ID" value="EQD26321.1"/>
    <property type="molecule type" value="Genomic_DNA"/>
</dbReference>
<sequence length="75" mass="7978">MATPNPSALDVLDQQRFSRFHARAVITTGMGVFTDGYDLISISVVLPMVLHSFGVDRLTGLQSSLLVASALLTSA</sequence>
<organism evidence="2">
    <name type="scientific">mine drainage metagenome</name>
    <dbReference type="NCBI Taxonomy" id="410659"/>
    <lineage>
        <taxon>unclassified sequences</taxon>
        <taxon>metagenomes</taxon>
        <taxon>ecological metagenomes</taxon>
    </lineage>
</organism>
<reference evidence="2" key="2">
    <citation type="journal article" date="2014" name="ISME J.">
        <title>Microbial stratification in low pH oxic and suboxic macroscopic growths along an acid mine drainage.</title>
        <authorList>
            <person name="Mendez-Garcia C."/>
            <person name="Mesa V."/>
            <person name="Sprenger R.R."/>
            <person name="Richter M."/>
            <person name="Diez M.S."/>
            <person name="Solano J."/>
            <person name="Bargiela R."/>
            <person name="Golyshina O.V."/>
            <person name="Manteca A."/>
            <person name="Ramos J.L."/>
            <person name="Gallego J.R."/>
            <person name="Llorente I."/>
            <person name="Martins Dos Santos V.A."/>
            <person name="Jensen O.N."/>
            <person name="Pelaez A.I."/>
            <person name="Sanchez J."/>
            <person name="Ferrer M."/>
        </authorList>
    </citation>
    <scope>NUCLEOTIDE SEQUENCE</scope>
</reference>
<gene>
    <name evidence="2" type="ORF">B1A_21914</name>
</gene>
<feature type="domain" description="Major facilitator superfamily (MFS) profile" evidence="1">
    <location>
        <begin position="24"/>
        <end position="75"/>
    </location>
</feature>
<dbReference type="SUPFAM" id="SSF103473">
    <property type="entry name" value="MFS general substrate transporter"/>
    <property type="match status" value="1"/>
</dbReference>
<dbReference type="PROSITE" id="PS50850">
    <property type="entry name" value="MFS"/>
    <property type="match status" value="1"/>
</dbReference>
<reference evidence="2" key="1">
    <citation type="submission" date="2013-08" db="EMBL/GenBank/DDBJ databases">
        <authorList>
            <person name="Mendez C."/>
            <person name="Richter M."/>
            <person name="Ferrer M."/>
            <person name="Sanchez J."/>
        </authorList>
    </citation>
    <scope>NUCLEOTIDE SEQUENCE</scope>
</reference>
<protein>
    <recommendedName>
        <fullName evidence="1">Major facilitator superfamily (MFS) profile domain-containing protein</fullName>
    </recommendedName>
</protein>
<comment type="caution">
    <text evidence="2">The sequence shown here is derived from an EMBL/GenBank/DDBJ whole genome shotgun (WGS) entry which is preliminary data.</text>
</comment>
<dbReference type="AlphaFoldDB" id="T0XU63"/>
<evidence type="ECO:0000313" key="2">
    <source>
        <dbReference type="EMBL" id="EQD26321.1"/>
    </source>
</evidence>
<dbReference type="Gene3D" id="1.20.1250.20">
    <property type="entry name" value="MFS general substrate transporter like domains"/>
    <property type="match status" value="1"/>
</dbReference>
<name>T0XU63_9ZZZZ</name>
<dbReference type="GO" id="GO:0022857">
    <property type="term" value="F:transmembrane transporter activity"/>
    <property type="evidence" value="ECO:0007669"/>
    <property type="project" value="InterPro"/>
</dbReference>
<dbReference type="InterPro" id="IPR020846">
    <property type="entry name" value="MFS_dom"/>
</dbReference>
<evidence type="ECO:0000259" key="1">
    <source>
        <dbReference type="PROSITE" id="PS50850"/>
    </source>
</evidence>
<dbReference type="InterPro" id="IPR036259">
    <property type="entry name" value="MFS_trans_sf"/>
</dbReference>
<feature type="non-terminal residue" evidence="2">
    <location>
        <position position="75"/>
    </location>
</feature>
<accession>T0XU63</accession>
<proteinExistence type="predicted"/>